<dbReference type="PANTHER" id="PTHR43569:SF2">
    <property type="entry name" value="AMIDOHYDROLASE-RELATED DOMAIN-CONTAINING PROTEIN"/>
    <property type="match status" value="1"/>
</dbReference>
<name>A0AAN8EPT3_9EURO</name>
<dbReference type="PANTHER" id="PTHR43569">
    <property type="entry name" value="AMIDOHYDROLASE"/>
    <property type="match status" value="1"/>
</dbReference>
<dbReference type="SUPFAM" id="SSF51556">
    <property type="entry name" value="Metallo-dependent hydrolases"/>
    <property type="match status" value="1"/>
</dbReference>
<dbReference type="EC" id="3.1.1.65" evidence="3"/>
<dbReference type="Gene3D" id="3.20.20.140">
    <property type="entry name" value="Metal-dependent hydrolases"/>
    <property type="match status" value="1"/>
</dbReference>
<organism evidence="3 4">
    <name type="scientific">Knufia fluminis</name>
    <dbReference type="NCBI Taxonomy" id="191047"/>
    <lineage>
        <taxon>Eukaryota</taxon>
        <taxon>Fungi</taxon>
        <taxon>Dikarya</taxon>
        <taxon>Ascomycota</taxon>
        <taxon>Pezizomycotina</taxon>
        <taxon>Eurotiomycetes</taxon>
        <taxon>Chaetothyriomycetidae</taxon>
        <taxon>Chaetothyriales</taxon>
        <taxon>Trichomeriaceae</taxon>
        <taxon>Knufia</taxon>
    </lineage>
</organism>
<dbReference type="EMBL" id="JAKLMC020000006">
    <property type="protein sequence ID" value="KAK5955857.1"/>
    <property type="molecule type" value="Genomic_DNA"/>
</dbReference>
<reference evidence="3 4" key="1">
    <citation type="submission" date="2022-12" db="EMBL/GenBank/DDBJ databases">
        <title>Genomic features and morphological characterization of a novel Knufia sp. strain isolated from spacecraft assembly facility.</title>
        <authorList>
            <person name="Teixeira M."/>
            <person name="Chander A.M."/>
            <person name="Stajich J.E."/>
            <person name="Venkateswaran K."/>
        </authorList>
    </citation>
    <scope>NUCLEOTIDE SEQUENCE [LARGE SCALE GENOMIC DNA]</scope>
    <source>
        <strain evidence="3 4">FJI-L2-BK-P2</strain>
    </source>
</reference>
<comment type="caution">
    <text evidence="3">The sequence shown here is derived from an EMBL/GenBank/DDBJ whole genome shotgun (WGS) entry which is preliminary data.</text>
</comment>
<evidence type="ECO:0000259" key="2">
    <source>
        <dbReference type="Pfam" id="PF04909"/>
    </source>
</evidence>
<keyword evidence="3" id="KW-0378">Hydrolase</keyword>
<evidence type="ECO:0000313" key="4">
    <source>
        <dbReference type="Proteomes" id="UP001316803"/>
    </source>
</evidence>
<gene>
    <name evidence="3" type="primary">LRA2</name>
    <name evidence="3" type="ORF">OHC33_003498</name>
</gene>
<protein>
    <submittedName>
        <fullName evidence="3">L-rhamnono-gamma-lactonase</fullName>
        <ecNumber evidence="3">3.1.1.65</ecNumber>
    </submittedName>
</protein>
<proteinExistence type="inferred from homology"/>
<keyword evidence="4" id="KW-1185">Reference proteome</keyword>
<evidence type="ECO:0000313" key="3">
    <source>
        <dbReference type="EMBL" id="KAK5955857.1"/>
    </source>
</evidence>
<dbReference type="AlphaFoldDB" id="A0AAN8EPT3"/>
<dbReference type="InterPro" id="IPR006680">
    <property type="entry name" value="Amidohydro-rel"/>
</dbReference>
<dbReference type="InterPro" id="IPR032466">
    <property type="entry name" value="Metal_Hydrolase"/>
</dbReference>
<dbReference type="Pfam" id="PF04909">
    <property type="entry name" value="Amidohydro_2"/>
    <property type="match status" value="1"/>
</dbReference>
<sequence>MATNRQFAFPIIDSHIHLYAAEHLRDLSWAPSLPEGHVLKRQNSIAEYRAATQSQPNLLGFVFVETDRKSSMSKHDWQHPLEEIEFLRRIKSGTPREGEGHAPEDKDLLLGAVAWAPAAAGLPTLQNYLEQVQTSQDFHAKDGLVRGVRYLLQDKPKGHMLNTEMWKGLLVLRHTGCKTFDLGVDFRQGGHWQLTEAVQMLQKFYAEGHGQLKIVANHLCKPNLRPDVTQEDKAKWEHAVRALADLPSTYMKLSGLFSELPSQDPEKPTPTAELLELTRFEMDVIFDNFGPENIMFGSDWPVCNVGGPGPEKSWAHWVEFVAAVLEDRGLTDEQKARVWAGTAREVYELNVDLEEWEAR</sequence>
<evidence type="ECO:0000256" key="1">
    <source>
        <dbReference type="ARBA" id="ARBA00038310"/>
    </source>
</evidence>
<feature type="domain" description="Amidohydrolase-related" evidence="2">
    <location>
        <begin position="183"/>
        <end position="349"/>
    </location>
</feature>
<dbReference type="Proteomes" id="UP001316803">
    <property type="component" value="Unassembled WGS sequence"/>
</dbReference>
<accession>A0AAN8EPT3</accession>
<dbReference type="GO" id="GO:0050033">
    <property type="term" value="F:L-rhamnono-1,4-lactonase activity"/>
    <property type="evidence" value="ECO:0007669"/>
    <property type="project" value="UniProtKB-EC"/>
</dbReference>
<comment type="similarity">
    <text evidence="1">Belongs to the metallo-dependent hydrolases superfamily.</text>
</comment>
<dbReference type="InterPro" id="IPR052350">
    <property type="entry name" value="Metallo-dep_Lactonases"/>
</dbReference>